<evidence type="ECO:0000313" key="3">
    <source>
        <dbReference type="WBParaSite" id="nRc.2.0.1.t25850-RA"/>
    </source>
</evidence>
<dbReference type="WBParaSite" id="nRc.2.0.1.t25850-RA">
    <property type="protein sequence ID" value="nRc.2.0.1.t25850-RA"/>
    <property type="gene ID" value="nRc.2.0.1.g25850"/>
</dbReference>
<reference evidence="3" key="1">
    <citation type="submission" date="2022-11" db="UniProtKB">
        <authorList>
            <consortium name="WormBaseParasite"/>
        </authorList>
    </citation>
    <scope>IDENTIFICATION</scope>
</reference>
<evidence type="ECO:0000313" key="2">
    <source>
        <dbReference type="Proteomes" id="UP000887565"/>
    </source>
</evidence>
<dbReference type="Proteomes" id="UP000887565">
    <property type="component" value="Unplaced"/>
</dbReference>
<feature type="region of interest" description="Disordered" evidence="1">
    <location>
        <begin position="1"/>
        <end position="35"/>
    </location>
</feature>
<accession>A0A915JI83</accession>
<proteinExistence type="predicted"/>
<feature type="region of interest" description="Disordered" evidence="1">
    <location>
        <begin position="48"/>
        <end position="87"/>
    </location>
</feature>
<keyword evidence="2" id="KW-1185">Reference proteome</keyword>
<organism evidence="2 3">
    <name type="scientific">Romanomermis culicivorax</name>
    <name type="common">Nematode worm</name>
    <dbReference type="NCBI Taxonomy" id="13658"/>
    <lineage>
        <taxon>Eukaryota</taxon>
        <taxon>Metazoa</taxon>
        <taxon>Ecdysozoa</taxon>
        <taxon>Nematoda</taxon>
        <taxon>Enoplea</taxon>
        <taxon>Dorylaimia</taxon>
        <taxon>Mermithida</taxon>
        <taxon>Mermithoidea</taxon>
        <taxon>Mermithidae</taxon>
        <taxon>Romanomermis</taxon>
    </lineage>
</organism>
<dbReference type="AlphaFoldDB" id="A0A915JI83"/>
<evidence type="ECO:0000256" key="1">
    <source>
        <dbReference type="SAM" id="MobiDB-lite"/>
    </source>
</evidence>
<sequence>MVACDLPRRKSANYPQGPNMPPTKADLPPASSSQNSLVDRIVRIQKSNVLAPQPSYPGGSGWSGNSRIGPITSDGESPGLGGGGLSSSLDAGKVSAGQGLTWNPNGVNAQRNLGAGNAFQDVDTDKNGKTNFNRKIGIDGIATSERQINTDNGGFGTQTKRCLFGVCSQTGLSFGGNDNS</sequence>
<name>A0A915JI83_ROMCU</name>
<protein>
    <submittedName>
        <fullName evidence="3">Uncharacterized protein</fullName>
    </submittedName>
</protein>